<sequence>MSSVQCQSGDITGFPLRLAYPLTSEWPATKNSMSQLQKLIAPTDFSVNWGPPTKSAQISVSQTLAANGLPGKFQIRGIDTITANTTLAYGNANYICSSVLSIVQNQHVNLNQDLTALYELVLAFQIGNKSDNPISPDIILLTRPIIFSNNNTSSQFLSAVDSAAAATSKSITTPLDLSTIFGYNSTTLMPMVSYQTCLPVKLTNTNVSPYSTMIGSLRMRVNVVMQPLYVNASENGLGFCSSISKYTLVTEPRNLVDIFLYNFNNPVFGGVNTNVFIQFKDGFNSDGFPTPLQASSKTNYLVPLGQSSSVSAFSDLLQKIEILIPETFLGKSLAEIANSKTPPPSATKKKAFKCYTIDPSRDIVGDQIMVDPTTGKSLVDTMQKQAQDAAGGDAIMQTKYYTMYGDKITGTIRVLNTFPVSDKSDETAFIAQDGARVRIVYANLSDPTTTISSLSYLGDYSTIKSNEDIRNKLINSTPKDDYQQATDVNEVKINVITVNSLADSATSGILPGDIEQALVIICIIVCSILLFAYLGFISFKVFTNPDHEPFPYFHIVMFCVLLICLSLFGVYVEKPLKDSES</sequence>
<protein>
    <submittedName>
        <fullName evidence="2">Uncharacterized protein</fullName>
    </submittedName>
</protein>
<accession>A0A6C0AMZ6</accession>
<feature type="transmembrane region" description="Helical" evidence="1">
    <location>
        <begin position="517"/>
        <end position="539"/>
    </location>
</feature>
<keyword evidence="1" id="KW-1133">Transmembrane helix</keyword>
<dbReference type="EMBL" id="MN740730">
    <property type="protein sequence ID" value="QHS81179.1"/>
    <property type="molecule type" value="Genomic_DNA"/>
</dbReference>
<organism evidence="2">
    <name type="scientific">viral metagenome</name>
    <dbReference type="NCBI Taxonomy" id="1070528"/>
    <lineage>
        <taxon>unclassified sequences</taxon>
        <taxon>metagenomes</taxon>
        <taxon>organismal metagenomes</taxon>
    </lineage>
</organism>
<name>A0A6C0AMZ6_9ZZZZ</name>
<feature type="transmembrane region" description="Helical" evidence="1">
    <location>
        <begin position="551"/>
        <end position="572"/>
    </location>
</feature>
<keyword evidence="1" id="KW-0812">Transmembrane</keyword>
<evidence type="ECO:0000256" key="1">
    <source>
        <dbReference type="SAM" id="Phobius"/>
    </source>
</evidence>
<keyword evidence="1" id="KW-0472">Membrane</keyword>
<proteinExistence type="predicted"/>
<evidence type="ECO:0000313" key="2">
    <source>
        <dbReference type="EMBL" id="QHS81179.1"/>
    </source>
</evidence>
<dbReference type="AlphaFoldDB" id="A0A6C0AMZ6"/>
<reference evidence="2" key="1">
    <citation type="journal article" date="2020" name="Nature">
        <title>Giant virus diversity and host interactions through global metagenomics.</title>
        <authorList>
            <person name="Schulz F."/>
            <person name="Roux S."/>
            <person name="Paez-Espino D."/>
            <person name="Jungbluth S."/>
            <person name="Walsh D.A."/>
            <person name="Denef V.J."/>
            <person name="McMahon K.D."/>
            <person name="Konstantinidis K.T."/>
            <person name="Eloe-Fadrosh E.A."/>
            <person name="Kyrpides N.C."/>
            <person name="Woyke T."/>
        </authorList>
    </citation>
    <scope>NUCLEOTIDE SEQUENCE</scope>
    <source>
        <strain evidence="2">GVMAG-S-1101161-73</strain>
    </source>
</reference>